<comment type="caution">
    <text evidence="3">The sequence shown here is derived from an EMBL/GenBank/DDBJ whole genome shotgun (WGS) entry which is preliminary data.</text>
</comment>
<dbReference type="PRINTS" id="PR00625">
    <property type="entry name" value="JDOMAIN"/>
</dbReference>
<name>A0A437JB87_9SPHN</name>
<sequence>MSKARRSNDWGFPRWRGYGSARDAQQVRLCDRHGCEKPGDCPAPKSPNSPERWYFCSEHAGEYNRNWDYFQGLDAEERAAREQAEQRDADGFKGSAFYGWGGPGDGSRSRDEMRALAVLELESDADFEAVRKSWRRLAKENHPDIRPGDADAAARFQAIQAAYDVLRVAEERRTWKPDVAAGRGG</sequence>
<keyword evidence="4" id="KW-1185">Reference proteome</keyword>
<dbReference type="Gene3D" id="1.10.287.110">
    <property type="entry name" value="DnaJ domain"/>
    <property type="match status" value="1"/>
</dbReference>
<accession>A0A437JB87</accession>
<dbReference type="RefSeq" id="WP_127688679.1">
    <property type="nucleotide sequence ID" value="NZ_RZUL01000001.1"/>
</dbReference>
<dbReference type="CDD" id="cd06257">
    <property type="entry name" value="DnaJ"/>
    <property type="match status" value="1"/>
</dbReference>
<dbReference type="InterPro" id="IPR001623">
    <property type="entry name" value="DnaJ_domain"/>
</dbReference>
<dbReference type="SMART" id="SM00271">
    <property type="entry name" value="DnaJ"/>
    <property type="match status" value="1"/>
</dbReference>
<feature type="region of interest" description="Disordered" evidence="1">
    <location>
        <begin position="79"/>
        <end position="109"/>
    </location>
</feature>
<dbReference type="PANTHER" id="PTHR24074">
    <property type="entry name" value="CO-CHAPERONE PROTEIN DJLA"/>
    <property type="match status" value="1"/>
</dbReference>
<evidence type="ECO:0000259" key="2">
    <source>
        <dbReference type="PROSITE" id="PS50076"/>
    </source>
</evidence>
<evidence type="ECO:0000256" key="1">
    <source>
        <dbReference type="SAM" id="MobiDB-lite"/>
    </source>
</evidence>
<feature type="domain" description="J" evidence="2">
    <location>
        <begin position="114"/>
        <end position="179"/>
    </location>
</feature>
<dbReference type="AlphaFoldDB" id="A0A437JB87"/>
<dbReference type="InterPro" id="IPR036869">
    <property type="entry name" value="J_dom_sf"/>
</dbReference>
<dbReference type="Pfam" id="PF00226">
    <property type="entry name" value="DnaJ"/>
    <property type="match status" value="1"/>
</dbReference>
<dbReference type="InterPro" id="IPR050817">
    <property type="entry name" value="DjlA_DnaK_co-chaperone"/>
</dbReference>
<dbReference type="PROSITE" id="PS50076">
    <property type="entry name" value="DNAJ_2"/>
    <property type="match status" value="1"/>
</dbReference>
<organism evidence="3 4">
    <name type="scientific">Sphingobium algorifonticola</name>
    <dbReference type="NCBI Taxonomy" id="2008318"/>
    <lineage>
        <taxon>Bacteria</taxon>
        <taxon>Pseudomonadati</taxon>
        <taxon>Pseudomonadota</taxon>
        <taxon>Alphaproteobacteria</taxon>
        <taxon>Sphingomonadales</taxon>
        <taxon>Sphingomonadaceae</taxon>
        <taxon>Sphingobium</taxon>
    </lineage>
</organism>
<dbReference type="OrthoDB" id="9786294at2"/>
<protein>
    <submittedName>
        <fullName evidence="3">J domain-containing protein</fullName>
    </submittedName>
</protein>
<proteinExistence type="predicted"/>
<gene>
    <name evidence="3" type="ORF">ENE74_00425</name>
</gene>
<feature type="compositionally biased region" description="Basic and acidic residues" evidence="1">
    <location>
        <begin position="79"/>
        <end position="91"/>
    </location>
</feature>
<dbReference type="Proteomes" id="UP000282977">
    <property type="component" value="Unassembled WGS sequence"/>
</dbReference>
<dbReference type="SUPFAM" id="SSF46565">
    <property type="entry name" value="Chaperone J-domain"/>
    <property type="match status" value="1"/>
</dbReference>
<evidence type="ECO:0000313" key="3">
    <source>
        <dbReference type="EMBL" id="RVT43144.1"/>
    </source>
</evidence>
<evidence type="ECO:0000313" key="4">
    <source>
        <dbReference type="Proteomes" id="UP000282977"/>
    </source>
</evidence>
<reference evidence="3 4" key="1">
    <citation type="submission" date="2019-01" db="EMBL/GenBank/DDBJ databases">
        <authorList>
            <person name="Chen W.-M."/>
        </authorList>
    </citation>
    <scope>NUCLEOTIDE SEQUENCE [LARGE SCALE GENOMIC DNA]</scope>
    <source>
        <strain evidence="3 4">TLA-22</strain>
    </source>
</reference>
<dbReference type="EMBL" id="RZUL01000001">
    <property type="protein sequence ID" value="RVT43144.1"/>
    <property type="molecule type" value="Genomic_DNA"/>
</dbReference>